<gene>
    <name evidence="1" type="ORF">POPTR_010G095650</name>
</gene>
<protein>
    <submittedName>
        <fullName evidence="1">Uncharacterized protein</fullName>
    </submittedName>
</protein>
<dbReference type="AlphaFoldDB" id="A0A3N7FM78"/>
<organism evidence="1 2">
    <name type="scientific">Populus trichocarpa</name>
    <name type="common">Western balsam poplar</name>
    <name type="synonym">Populus balsamifera subsp. trichocarpa</name>
    <dbReference type="NCBI Taxonomy" id="3694"/>
    <lineage>
        <taxon>Eukaryota</taxon>
        <taxon>Viridiplantae</taxon>
        <taxon>Streptophyta</taxon>
        <taxon>Embryophyta</taxon>
        <taxon>Tracheophyta</taxon>
        <taxon>Spermatophyta</taxon>
        <taxon>Magnoliopsida</taxon>
        <taxon>eudicotyledons</taxon>
        <taxon>Gunneridae</taxon>
        <taxon>Pentapetalae</taxon>
        <taxon>rosids</taxon>
        <taxon>fabids</taxon>
        <taxon>Malpighiales</taxon>
        <taxon>Salicaceae</taxon>
        <taxon>Saliceae</taxon>
        <taxon>Populus</taxon>
    </lineage>
</organism>
<evidence type="ECO:0000313" key="1">
    <source>
        <dbReference type="EMBL" id="RQO96489.1"/>
    </source>
</evidence>
<keyword evidence="2" id="KW-1185">Reference proteome</keyword>
<dbReference type="InParanoid" id="A0A3N7FM78"/>
<reference evidence="1 2" key="1">
    <citation type="journal article" date="2006" name="Science">
        <title>The genome of black cottonwood, Populus trichocarpa (Torr. &amp; Gray).</title>
        <authorList>
            <person name="Tuskan G.A."/>
            <person name="Difazio S."/>
            <person name="Jansson S."/>
            <person name="Bohlmann J."/>
            <person name="Grigoriev I."/>
            <person name="Hellsten U."/>
            <person name="Putnam N."/>
            <person name="Ralph S."/>
            <person name="Rombauts S."/>
            <person name="Salamov A."/>
            <person name="Schein J."/>
            <person name="Sterck L."/>
            <person name="Aerts A."/>
            <person name="Bhalerao R.R."/>
            <person name="Bhalerao R.P."/>
            <person name="Blaudez D."/>
            <person name="Boerjan W."/>
            <person name="Brun A."/>
            <person name="Brunner A."/>
            <person name="Busov V."/>
            <person name="Campbell M."/>
            <person name="Carlson J."/>
            <person name="Chalot M."/>
            <person name="Chapman J."/>
            <person name="Chen G.L."/>
            <person name="Cooper D."/>
            <person name="Coutinho P.M."/>
            <person name="Couturier J."/>
            <person name="Covert S."/>
            <person name="Cronk Q."/>
            <person name="Cunningham R."/>
            <person name="Davis J."/>
            <person name="Degroeve S."/>
            <person name="Dejardin A."/>
            <person name="Depamphilis C."/>
            <person name="Detter J."/>
            <person name="Dirks B."/>
            <person name="Dubchak I."/>
            <person name="Duplessis S."/>
            <person name="Ehlting J."/>
            <person name="Ellis B."/>
            <person name="Gendler K."/>
            <person name="Goodstein D."/>
            <person name="Gribskov M."/>
            <person name="Grimwood J."/>
            <person name="Groover A."/>
            <person name="Gunter L."/>
            <person name="Hamberger B."/>
            <person name="Heinze B."/>
            <person name="Helariutta Y."/>
            <person name="Henrissat B."/>
            <person name="Holligan D."/>
            <person name="Holt R."/>
            <person name="Huang W."/>
            <person name="Islam-Faridi N."/>
            <person name="Jones S."/>
            <person name="Jones-Rhoades M."/>
            <person name="Jorgensen R."/>
            <person name="Joshi C."/>
            <person name="Kangasjarvi J."/>
            <person name="Karlsson J."/>
            <person name="Kelleher C."/>
            <person name="Kirkpatrick R."/>
            <person name="Kirst M."/>
            <person name="Kohler A."/>
            <person name="Kalluri U."/>
            <person name="Larimer F."/>
            <person name="Leebens-Mack J."/>
            <person name="Leple J.C."/>
            <person name="Locascio P."/>
            <person name="Lou Y."/>
            <person name="Lucas S."/>
            <person name="Martin F."/>
            <person name="Montanini B."/>
            <person name="Napoli C."/>
            <person name="Nelson D.R."/>
            <person name="Nelson C."/>
            <person name="Nieminen K."/>
            <person name="Nilsson O."/>
            <person name="Pereda V."/>
            <person name="Peter G."/>
            <person name="Philippe R."/>
            <person name="Pilate G."/>
            <person name="Poliakov A."/>
            <person name="Razumovskaya J."/>
            <person name="Richardson P."/>
            <person name="Rinaldi C."/>
            <person name="Ritland K."/>
            <person name="Rouze P."/>
            <person name="Ryaboy D."/>
            <person name="Schmutz J."/>
            <person name="Schrader J."/>
            <person name="Segerman B."/>
            <person name="Shin H."/>
            <person name="Siddiqui A."/>
            <person name="Sterky F."/>
            <person name="Terry A."/>
            <person name="Tsai C.J."/>
            <person name="Uberbacher E."/>
            <person name="Unneberg P."/>
            <person name="Vahala J."/>
            <person name="Wall K."/>
            <person name="Wessler S."/>
            <person name="Yang G."/>
            <person name="Yin T."/>
            <person name="Douglas C."/>
            <person name="Marra M."/>
            <person name="Sandberg G."/>
            <person name="Van de Peer Y."/>
            <person name="Rokhsar D."/>
        </authorList>
    </citation>
    <scope>NUCLEOTIDE SEQUENCE [LARGE SCALE GENOMIC DNA]</scope>
    <source>
        <strain evidence="2">cv. Nisqually</strain>
    </source>
</reference>
<accession>A0A3N7FM78</accession>
<dbReference type="Proteomes" id="UP000006729">
    <property type="component" value="Chromosome 10"/>
</dbReference>
<evidence type="ECO:0000313" key="2">
    <source>
        <dbReference type="Proteomes" id="UP000006729"/>
    </source>
</evidence>
<proteinExistence type="predicted"/>
<name>A0A3N7FM78_POPTR</name>
<dbReference type="EMBL" id="CM009299">
    <property type="protein sequence ID" value="RQO96489.1"/>
    <property type="molecule type" value="Genomic_DNA"/>
</dbReference>
<sequence>MSFSHVFKQPPAICPGALECTRQTTRSFLNIRNFTDLPTKYAQNCMQASGVCCFEFLCMGAVMHLPWILICVVLL</sequence>